<sequence length="179" mass="19164">MSSDQDEHQRENAATDELLEAVRARLERLIRDGAKVSALGSPDTVAADIVARLGLVKNPWADIVGPCYSSGGLQKELGVGRAALSKAVRERRALRLDTSDQRTLYPAFQVRNGALVPGLSEVLPILGVGVDDPWTWAQWLNTPLHGGDGVERRHIDRLAAGEVAGVVAAARRDAASWGA</sequence>
<dbReference type="Proteomes" id="UP000285970">
    <property type="component" value="Unassembled WGS sequence"/>
</dbReference>
<reference evidence="1 2" key="1">
    <citation type="journal article" date="2018" name="Front. Microbiol.">
        <title>Novel Insights Into Bacterial Dimethylsulfoniopropionate Catabolism in the East China Sea.</title>
        <authorList>
            <person name="Liu J."/>
            <person name="Liu J."/>
            <person name="Zhang S.H."/>
            <person name="Liang J."/>
            <person name="Lin H."/>
            <person name="Song D."/>
            <person name="Yang G.P."/>
            <person name="Todd J.D."/>
            <person name="Zhang X.H."/>
        </authorList>
    </citation>
    <scope>NUCLEOTIDE SEQUENCE [LARGE SCALE GENOMIC DNA]</scope>
    <source>
        <strain evidence="1 2">ZYFD042</strain>
    </source>
</reference>
<organism evidence="1 2">
    <name type="scientific">Microbacterium enclense</name>
    <dbReference type="NCBI Taxonomy" id="993073"/>
    <lineage>
        <taxon>Bacteria</taxon>
        <taxon>Bacillati</taxon>
        <taxon>Actinomycetota</taxon>
        <taxon>Actinomycetes</taxon>
        <taxon>Micrococcales</taxon>
        <taxon>Microbacteriaceae</taxon>
        <taxon>Microbacterium</taxon>
    </lineage>
</organism>
<evidence type="ECO:0000313" key="2">
    <source>
        <dbReference type="Proteomes" id="UP000285970"/>
    </source>
</evidence>
<dbReference type="OrthoDB" id="4965902at2"/>
<comment type="caution">
    <text evidence="1">The sequence shown here is derived from an EMBL/GenBank/DDBJ whole genome shotgun (WGS) entry which is preliminary data.</text>
</comment>
<evidence type="ECO:0008006" key="3">
    <source>
        <dbReference type="Google" id="ProtNLM"/>
    </source>
</evidence>
<dbReference type="AlphaFoldDB" id="A0A3S3L892"/>
<proteinExistence type="predicted"/>
<dbReference type="EMBL" id="RBZY01000028">
    <property type="protein sequence ID" value="RWR18651.1"/>
    <property type="molecule type" value="Genomic_DNA"/>
</dbReference>
<dbReference type="RefSeq" id="WP_108317196.1">
    <property type="nucleotide sequence ID" value="NZ_RBZY01000028.1"/>
</dbReference>
<gene>
    <name evidence="1" type="ORF">D8Y23_09005</name>
</gene>
<protein>
    <recommendedName>
        <fullName evidence="3">DUF2384 domain-containing protein</fullName>
    </recommendedName>
</protein>
<name>A0A3S3L892_9MICO</name>
<evidence type="ECO:0000313" key="1">
    <source>
        <dbReference type="EMBL" id="RWR18651.1"/>
    </source>
</evidence>
<accession>A0A3S3L892</accession>